<keyword evidence="3" id="KW-1185">Reference proteome</keyword>
<comment type="caution">
    <text evidence="2">The sequence shown here is derived from an EMBL/GenBank/DDBJ whole genome shotgun (WGS) entry which is preliminary data.</text>
</comment>
<organism evidence="2 3">
    <name type="scientific">Mycena pura</name>
    <dbReference type="NCBI Taxonomy" id="153505"/>
    <lineage>
        <taxon>Eukaryota</taxon>
        <taxon>Fungi</taxon>
        <taxon>Dikarya</taxon>
        <taxon>Basidiomycota</taxon>
        <taxon>Agaricomycotina</taxon>
        <taxon>Agaricomycetes</taxon>
        <taxon>Agaricomycetidae</taxon>
        <taxon>Agaricales</taxon>
        <taxon>Marasmiineae</taxon>
        <taxon>Mycenaceae</taxon>
        <taxon>Mycena</taxon>
    </lineage>
</organism>
<dbReference type="Proteomes" id="UP001219525">
    <property type="component" value="Unassembled WGS sequence"/>
</dbReference>
<evidence type="ECO:0000313" key="2">
    <source>
        <dbReference type="EMBL" id="KAJ7214924.1"/>
    </source>
</evidence>
<feature type="signal peptide" evidence="1">
    <location>
        <begin position="1"/>
        <end position="18"/>
    </location>
</feature>
<evidence type="ECO:0000313" key="3">
    <source>
        <dbReference type="Proteomes" id="UP001219525"/>
    </source>
</evidence>
<name>A0AAD6VJI4_9AGAR</name>
<sequence length="132" mass="14006">MQFKAFAFIAAAVVSANALSLSIKPQSDICVKSALLFPWTAPMDGARDSLGTATPAARRAGVVDDSATVAVKVQAEASDICWRACFHEKPRCPNGWNAKQLGQCWTCCAGDDSDDLVSQAPGQTLLQMNCNI</sequence>
<gene>
    <name evidence="2" type="ORF">GGX14DRAFT_562957</name>
</gene>
<feature type="chain" id="PRO_5042218278" evidence="1">
    <location>
        <begin position="19"/>
        <end position="132"/>
    </location>
</feature>
<dbReference type="AlphaFoldDB" id="A0AAD6VJI4"/>
<keyword evidence="1" id="KW-0732">Signal</keyword>
<accession>A0AAD6VJI4</accession>
<protein>
    <submittedName>
        <fullName evidence="2">Uncharacterized protein</fullName>
    </submittedName>
</protein>
<reference evidence="2" key="1">
    <citation type="submission" date="2023-03" db="EMBL/GenBank/DDBJ databases">
        <title>Massive genome expansion in bonnet fungi (Mycena s.s.) driven by repeated elements and novel gene families across ecological guilds.</title>
        <authorList>
            <consortium name="Lawrence Berkeley National Laboratory"/>
            <person name="Harder C.B."/>
            <person name="Miyauchi S."/>
            <person name="Viragh M."/>
            <person name="Kuo A."/>
            <person name="Thoen E."/>
            <person name="Andreopoulos B."/>
            <person name="Lu D."/>
            <person name="Skrede I."/>
            <person name="Drula E."/>
            <person name="Henrissat B."/>
            <person name="Morin E."/>
            <person name="Kohler A."/>
            <person name="Barry K."/>
            <person name="LaButti K."/>
            <person name="Morin E."/>
            <person name="Salamov A."/>
            <person name="Lipzen A."/>
            <person name="Mereny Z."/>
            <person name="Hegedus B."/>
            <person name="Baldrian P."/>
            <person name="Stursova M."/>
            <person name="Weitz H."/>
            <person name="Taylor A."/>
            <person name="Grigoriev I.V."/>
            <person name="Nagy L.G."/>
            <person name="Martin F."/>
            <person name="Kauserud H."/>
        </authorList>
    </citation>
    <scope>NUCLEOTIDE SEQUENCE</scope>
    <source>
        <strain evidence="2">9144</strain>
    </source>
</reference>
<proteinExistence type="predicted"/>
<dbReference type="EMBL" id="JARJCW010000018">
    <property type="protein sequence ID" value="KAJ7214924.1"/>
    <property type="molecule type" value="Genomic_DNA"/>
</dbReference>
<evidence type="ECO:0000256" key="1">
    <source>
        <dbReference type="SAM" id="SignalP"/>
    </source>
</evidence>